<dbReference type="NCBIfam" id="TIGR00544">
    <property type="entry name" value="lgt"/>
    <property type="match status" value="1"/>
</dbReference>
<dbReference type="GO" id="GO:0008961">
    <property type="term" value="F:phosphatidylglycerol-prolipoprotein diacylglyceryl transferase activity"/>
    <property type="evidence" value="ECO:0007669"/>
    <property type="project" value="UniProtKB-UniRule"/>
</dbReference>
<feature type="transmembrane region" description="Helical" evidence="7">
    <location>
        <begin position="20"/>
        <end position="37"/>
    </location>
</feature>
<comment type="caution">
    <text evidence="9">The sequence shown here is derived from an EMBL/GenBank/DDBJ whole genome shotgun (WGS) entry which is preliminary data.</text>
</comment>
<dbReference type="PANTHER" id="PTHR30589:SF0">
    <property type="entry name" value="PHOSPHATIDYLGLYCEROL--PROLIPOPROTEIN DIACYLGLYCERYL TRANSFERASE"/>
    <property type="match status" value="1"/>
</dbReference>
<organism evidence="9 10">
    <name type="scientific">Candidatus Desulfolinea nitratireducens</name>
    <dbReference type="NCBI Taxonomy" id="2841698"/>
    <lineage>
        <taxon>Bacteria</taxon>
        <taxon>Bacillati</taxon>
        <taxon>Chloroflexota</taxon>
        <taxon>Anaerolineae</taxon>
        <taxon>Anaerolineales</taxon>
        <taxon>Anaerolineales incertae sedis</taxon>
        <taxon>Candidatus Desulfolinea</taxon>
    </lineage>
</organism>
<evidence type="ECO:0000256" key="8">
    <source>
        <dbReference type="SAM" id="MobiDB-lite"/>
    </source>
</evidence>
<name>A0A8J6NI13_9CHLR</name>
<reference evidence="9 10" key="1">
    <citation type="submission" date="2020-08" db="EMBL/GenBank/DDBJ databases">
        <title>Bridging the membrane lipid divide: bacteria of the FCB group superphylum have the potential to synthesize archaeal ether lipids.</title>
        <authorList>
            <person name="Villanueva L."/>
            <person name="Von Meijenfeldt F.A.B."/>
            <person name="Westbye A.B."/>
            <person name="Yadav S."/>
            <person name="Hopmans E.C."/>
            <person name="Dutilh B.E."/>
            <person name="Sinninghe Damste J.S."/>
        </authorList>
    </citation>
    <scope>NUCLEOTIDE SEQUENCE [LARGE SCALE GENOMIC DNA]</scope>
    <source>
        <strain evidence="9">NIOZ-UU36</strain>
    </source>
</reference>
<dbReference type="EC" id="2.5.1.145" evidence="7"/>
<feature type="transmembrane region" description="Helical" evidence="7">
    <location>
        <begin position="247"/>
        <end position="266"/>
    </location>
</feature>
<proteinExistence type="inferred from homology"/>
<feature type="binding site" evidence="7">
    <location>
        <position position="139"/>
    </location>
    <ligand>
        <name>a 1,2-diacyl-sn-glycero-3-phospho-(1'-sn-glycerol)</name>
        <dbReference type="ChEBI" id="CHEBI:64716"/>
    </ligand>
</feature>
<feature type="transmembrane region" description="Helical" evidence="7">
    <location>
        <begin position="49"/>
        <end position="71"/>
    </location>
</feature>
<comment type="catalytic activity">
    <reaction evidence="7">
        <text>L-cysteinyl-[prolipoprotein] + a 1,2-diacyl-sn-glycero-3-phospho-(1'-sn-glycerol) = an S-1,2-diacyl-sn-glyceryl-L-cysteinyl-[prolipoprotein] + sn-glycerol 1-phosphate + H(+)</text>
        <dbReference type="Rhea" id="RHEA:56712"/>
        <dbReference type="Rhea" id="RHEA-COMP:14679"/>
        <dbReference type="Rhea" id="RHEA-COMP:14680"/>
        <dbReference type="ChEBI" id="CHEBI:15378"/>
        <dbReference type="ChEBI" id="CHEBI:29950"/>
        <dbReference type="ChEBI" id="CHEBI:57685"/>
        <dbReference type="ChEBI" id="CHEBI:64716"/>
        <dbReference type="ChEBI" id="CHEBI:140658"/>
        <dbReference type="EC" id="2.5.1.145"/>
    </reaction>
</comment>
<evidence type="ECO:0000256" key="7">
    <source>
        <dbReference type="HAMAP-Rule" id="MF_01147"/>
    </source>
</evidence>
<accession>A0A8J6NI13</accession>
<keyword evidence="6 7" id="KW-0472">Membrane</keyword>
<gene>
    <name evidence="7 9" type="primary">lgt</name>
    <name evidence="9" type="ORF">H8E29_02895</name>
</gene>
<feature type="transmembrane region" description="Helical" evidence="7">
    <location>
        <begin position="185"/>
        <end position="204"/>
    </location>
</feature>
<dbReference type="GO" id="GO:0005886">
    <property type="term" value="C:plasma membrane"/>
    <property type="evidence" value="ECO:0007669"/>
    <property type="project" value="UniProtKB-SubCell"/>
</dbReference>
<keyword evidence="2 7" id="KW-1003">Cell membrane</keyword>
<feature type="transmembrane region" description="Helical" evidence="7">
    <location>
        <begin position="120"/>
        <end position="138"/>
    </location>
</feature>
<feature type="region of interest" description="Disordered" evidence="8">
    <location>
        <begin position="288"/>
        <end position="307"/>
    </location>
</feature>
<sequence length="307" mass="34181">MIDPVIFSFDIGSLHFALRWYGVLVMSGALAGSWVAAKEISRHGENGDHLWDALIILLPVGILGARLWYVANATLGGNPYYMQNPGQILNIPAGGLHFFGGLVFGAGALYWYAKKHKLDLWLMLDALAPAALVGQAVARPANFINQELYGQPTTLPWGIPIDSPHRLSQYSDMSLFPDTTRFHPAFAYEMVWNFLTAGLILWYVRRYPEKSKPGTAFAAWLLLAGIGRVLLEAFRPDQPRIPGTDTSITRAVAAVMALAGVIMLLVRNKVIRVPFAENWADNYKLAPPRVEKGEKSPSRSKRRRRKR</sequence>
<keyword evidence="3 7" id="KW-0808">Transferase</keyword>
<protein>
    <recommendedName>
        <fullName evidence="7">Phosphatidylglycerol--prolipoprotein diacylglyceryl transferase</fullName>
        <ecNumber evidence="7">2.5.1.145</ecNumber>
    </recommendedName>
</protein>
<evidence type="ECO:0000256" key="6">
    <source>
        <dbReference type="ARBA" id="ARBA00023136"/>
    </source>
</evidence>
<comment type="similarity">
    <text evidence="1 7">Belongs to the Lgt family.</text>
</comment>
<evidence type="ECO:0000256" key="4">
    <source>
        <dbReference type="ARBA" id="ARBA00022692"/>
    </source>
</evidence>
<evidence type="ECO:0000256" key="2">
    <source>
        <dbReference type="ARBA" id="ARBA00022475"/>
    </source>
</evidence>
<dbReference type="AlphaFoldDB" id="A0A8J6NI13"/>
<evidence type="ECO:0000256" key="3">
    <source>
        <dbReference type="ARBA" id="ARBA00022679"/>
    </source>
</evidence>
<dbReference type="Proteomes" id="UP000614469">
    <property type="component" value="Unassembled WGS sequence"/>
</dbReference>
<dbReference type="Pfam" id="PF01790">
    <property type="entry name" value="LGT"/>
    <property type="match status" value="1"/>
</dbReference>
<evidence type="ECO:0000313" key="10">
    <source>
        <dbReference type="Proteomes" id="UP000614469"/>
    </source>
</evidence>
<evidence type="ECO:0000256" key="1">
    <source>
        <dbReference type="ARBA" id="ARBA00007150"/>
    </source>
</evidence>
<feature type="transmembrane region" description="Helical" evidence="7">
    <location>
        <begin position="91"/>
        <end position="113"/>
    </location>
</feature>
<evidence type="ECO:0000313" key="9">
    <source>
        <dbReference type="EMBL" id="MBC8334188.1"/>
    </source>
</evidence>
<evidence type="ECO:0000256" key="5">
    <source>
        <dbReference type="ARBA" id="ARBA00022989"/>
    </source>
</evidence>
<dbReference type="HAMAP" id="MF_01147">
    <property type="entry name" value="Lgt"/>
    <property type="match status" value="1"/>
</dbReference>
<feature type="compositionally biased region" description="Basic residues" evidence="8">
    <location>
        <begin position="298"/>
        <end position="307"/>
    </location>
</feature>
<comment type="pathway">
    <text evidence="7">Protein modification; lipoprotein biosynthesis (diacylglyceryl transfer).</text>
</comment>
<comment type="subcellular location">
    <subcellularLocation>
        <location evidence="7">Cell membrane</location>
        <topology evidence="7">Multi-pass membrane protein</topology>
    </subcellularLocation>
</comment>
<comment type="function">
    <text evidence="7">Catalyzes the transfer of the diacylglyceryl group from phosphatidylglycerol to the sulfhydryl group of the N-terminal cysteine of a prolipoprotein, the first step in the formation of mature lipoproteins.</text>
</comment>
<feature type="transmembrane region" description="Helical" evidence="7">
    <location>
        <begin position="216"/>
        <end position="235"/>
    </location>
</feature>
<dbReference type="GO" id="GO:0042158">
    <property type="term" value="P:lipoprotein biosynthetic process"/>
    <property type="evidence" value="ECO:0007669"/>
    <property type="project" value="UniProtKB-UniRule"/>
</dbReference>
<dbReference type="PANTHER" id="PTHR30589">
    <property type="entry name" value="PROLIPOPROTEIN DIACYLGLYCERYL TRANSFERASE"/>
    <property type="match status" value="1"/>
</dbReference>
<dbReference type="InterPro" id="IPR001640">
    <property type="entry name" value="Lgt"/>
</dbReference>
<keyword evidence="4 7" id="KW-0812">Transmembrane</keyword>
<dbReference type="UniPathway" id="UPA00664"/>
<keyword evidence="5 7" id="KW-1133">Transmembrane helix</keyword>
<dbReference type="EMBL" id="JACNJN010000053">
    <property type="protein sequence ID" value="MBC8334188.1"/>
    <property type="molecule type" value="Genomic_DNA"/>
</dbReference>